<comment type="subcellular location">
    <subcellularLocation>
        <location evidence="8">Nucleus</location>
    </subcellularLocation>
</comment>
<dbReference type="AlphaFoldDB" id="A0A7M5UVR9"/>
<dbReference type="SUPFAM" id="SSF82771">
    <property type="entry name" value="GIY-YIG endonuclease"/>
    <property type="match status" value="1"/>
</dbReference>
<keyword evidence="5 8" id="KW-0233">DNA recombination</keyword>
<dbReference type="Pfam" id="PF21202">
    <property type="entry name" value="SLX1_C"/>
    <property type="match status" value="1"/>
</dbReference>
<evidence type="ECO:0000256" key="3">
    <source>
        <dbReference type="ARBA" id="ARBA00022763"/>
    </source>
</evidence>
<sequence length="297" mass="34412">SKKKMDESKNIHLVKKGEFYGVYILLCKGPERKGDVYIGFTVNPRRRIRQHNRELKGGAWKTKKNKGNWEMVLIIHGFRSQVSALQFEWAWQNPLKSKRLNHMKKLRGEKKFDLKLRALSEMLNTGPWNRLPLTIQWLKQEYQQNFPVNKPPPIHMPIAYGPLRFAKETSQNTHENVQKETSKLCYFCNNEKEGTKEEKYLSCIVKSCEYVGHITCYAQHFLTTDKSDDTCPNLLPVSGVCPGCKQEILWGDLVRQRQYTLEEADEGSGDGSETEDGMFSAPPSQDDDSENEFDQFQ</sequence>
<feature type="domain" description="GIY-YIG" evidence="10">
    <location>
        <begin position="18"/>
        <end position="102"/>
    </location>
</feature>
<keyword evidence="2 8" id="KW-0255">Endonuclease</keyword>
<dbReference type="PANTHER" id="PTHR20208:SF10">
    <property type="entry name" value="STRUCTURE-SPECIFIC ENDONUCLEASE SUBUNIT SLX1"/>
    <property type="match status" value="1"/>
</dbReference>
<comment type="caution">
    <text evidence="8">Lacks conserved residue(s) required for the propagation of feature annotation.</text>
</comment>
<dbReference type="InterPro" id="IPR035901">
    <property type="entry name" value="GIY-YIG_endonuc_sf"/>
</dbReference>
<keyword evidence="3 8" id="KW-0227">DNA damage</keyword>
<feature type="region of interest" description="Disordered" evidence="9">
    <location>
        <begin position="260"/>
        <end position="297"/>
    </location>
</feature>
<evidence type="ECO:0000256" key="6">
    <source>
        <dbReference type="ARBA" id="ARBA00023204"/>
    </source>
</evidence>
<dbReference type="GO" id="GO:0033557">
    <property type="term" value="C:Slx1-Slx4 complex"/>
    <property type="evidence" value="ECO:0007669"/>
    <property type="project" value="UniProtKB-UniRule"/>
</dbReference>
<evidence type="ECO:0000256" key="1">
    <source>
        <dbReference type="ARBA" id="ARBA00022722"/>
    </source>
</evidence>
<keyword evidence="7 8" id="KW-0539">Nucleus</keyword>
<dbReference type="Gene3D" id="3.30.40.10">
    <property type="entry name" value="Zinc/RING finger domain, C3HC4 (zinc finger)"/>
    <property type="match status" value="1"/>
</dbReference>
<keyword evidence="6 8" id="KW-0234">DNA repair</keyword>
<comment type="similarity">
    <text evidence="8">Belongs to the SLX1 family.</text>
</comment>
<dbReference type="InterPro" id="IPR050381">
    <property type="entry name" value="SLX1_endonuclease"/>
</dbReference>
<evidence type="ECO:0000256" key="5">
    <source>
        <dbReference type="ARBA" id="ARBA00023172"/>
    </source>
</evidence>
<feature type="compositionally biased region" description="Acidic residues" evidence="9">
    <location>
        <begin position="262"/>
        <end position="276"/>
    </location>
</feature>
<keyword evidence="4 8" id="KW-0378">Hydrolase</keyword>
<dbReference type="CDD" id="cd10455">
    <property type="entry name" value="GIY-YIG_SLX1"/>
    <property type="match status" value="1"/>
</dbReference>
<keyword evidence="12" id="KW-1185">Reference proteome</keyword>
<comment type="function">
    <text evidence="8">Catalytic subunit of a heterodimeric structure-specific endonuclease that resolves DNA secondary structures generated during DNA repair and recombination. Has endonuclease activity towards branched DNA substrates, introducing single-strand cuts in duplex DNA close to junctions with ss-DNA.</text>
</comment>
<feature type="compositionally biased region" description="Acidic residues" evidence="9">
    <location>
        <begin position="285"/>
        <end position="297"/>
    </location>
</feature>
<evidence type="ECO:0000256" key="2">
    <source>
        <dbReference type="ARBA" id="ARBA00022759"/>
    </source>
</evidence>
<evidence type="ECO:0000313" key="11">
    <source>
        <dbReference type="EnsemblMetazoa" id="CLYHEMP005250.2"/>
    </source>
</evidence>
<accession>A0A7M5UVR9</accession>
<reference evidence="11" key="1">
    <citation type="submission" date="2021-01" db="UniProtKB">
        <authorList>
            <consortium name="EnsemblMetazoa"/>
        </authorList>
    </citation>
    <scope>IDENTIFICATION</scope>
</reference>
<comment type="subunit">
    <text evidence="8">Forms a heterodimer with a member of the SLX4 family.</text>
</comment>
<dbReference type="HAMAP" id="MF_03100">
    <property type="entry name" value="Endonuc_su_Slx1"/>
    <property type="match status" value="1"/>
</dbReference>
<name>A0A7M5UVR9_9CNID</name>
<evidence type="ECO:0000256" key="4">
    <source>
        <dbReference type="ARBA" id="ARBA00022801"/>
    </source>
</evidence>
<evidence type="ECO:0000256" key="9">
    <source>
        <dbReference type="SAM" id="MobiDB-lite"/>
    </source>
</evidence>
<dbReference type="Proteomes" id="UP000594262">
    <property type="component" value="Unplaced"/>
</dbReference>
<dbReference type="GO" id="GO:0008821">
    <property type="term" value="F:crossover junction DNA endonuclease activity"/>
    <property type="evidence" value="ECO:0007669"/>
    <property type="project" value="TreeGrafter"/>
</dbReference>
<protein>
    <recommendedName>
        <fullName evidence="8">Structure-specific endonuclease subunit SLX1 homolog</fullName>
        <ecNumber evidence="8">3.1.-.-</ecNumber>
    </recommendedName>
</protein>
<dbReference type="PANTHER" id="PTHR20208">
    <property type="entry name" value="STRUCTURE-SPECIFIC ENDONUCLEASE SUBUNIT SLX1"/>
    <property type="match status" value="1"/>
</dbReference>
<dbReference type="Gene3D" id="3.40.1440.10">
    <property type="entry name" value="GIY-YIG endonuclease"/>
    <property type="match status" value="1"/>
</dbReference>
<organism evidence="11 12">
    <name type="scientific">Clytia hemisphaerica</name>
    <dbReference type="NCBI Taxonomy" id="252671"/>
    <lineage>
        <taxon>Eukaryota</taxon>
        <taxon>Metazoa</taxon>
        <taxon>Cnidaria</taxon>
        <taxon>Hydrozoa</taxon>
        <taxon>Hydroidolina</taxon>
        <taxon>Leptothecata</taxon>
        <taxon>Obeliida</taxon>
        <taxon>Clytiidae</taxon>
        <taxon>Clytia</taxon>
    </lineage>
</organism>
<dbReference type="InterPro" id="IPR027520">
    <property type="entry name" value="Slx1"/>
</dbReference>
<evidence type="ECO:0000259" key="10">
    <source>
        <dbReference type="PROSITE" id="PS50164"/>
    </source>
</evidence>
<dbReference type="SMART" id="SM00465">
    <property type="entry name" value="GIYc"/>
    <property type="match status" value="1"/>
</dbReference>
<comment type="cofactor">
    <cofactor evidence="8">
        <name>a divalent metal cation</name>
        <dbReference type="ChEBI" id="CHEBI:60240"/>
    </cofactor>
</comment>
<dbReference type="OrthoDB" id="24645at2759"/>
<dbReference type="GO" id="GO:0000724">
    <property type="term" value="P:double-strand break repair via homologous recombination"/>
    <property type="evidence" value="ECO:0007669"/>
    <property type="project" value="TreeGrafter"/>
</dbReference>
<dbReference type="GO" id="GO:0017108">
    <property type="term" value="F:5'-flap endonuclease activity"/>
    <property type="evidence" value="ECO:0007669"/>
    <property type="project" value="InterPro"/>
</dbReference>
<evidence type="ECO:0000256" key="8">
    <source>
        <dbReference type="HAMAP-Rule" id="MF_03100"/>
    </source>
</evidence>
<dbReference type="EnsemblMetazoa" id="CLYHEMT005250.2">
    <property type="protein sequence ID" value="CLYHEMP005250.2"/>
    <property type="gene ID" value="CLYHEMG005250"/>
</dbReference>
<dbReference type="InterPro" id="IPR000305">
    <property type="entry name" value="GIY-YIG_endonuc"/>
</dbReference>
<dbReference type="Pfam" id="PF01541">
    <property type="entry name" value="GIY-YIG"/>
    <property type="match status" value="1"/>
</dbReference>
<dbReference type="InterPro" id="IPR048749">
    <property type="entry name" value="SLX1_C"/>
</dbReference>
<evidence type="ECO:0000256" key="7">
    <source>
        <dbReference type="ARBA" id="ARBA00023242"/>
    </source>
</evidence>
<proteinExistence type="inferred from homology"/>
<dbReference type="EC" id="3.1.-.-" evidence="8"/>
<keyword evidence="1 8" id="KW-0540">Nuclease</keyword>
<dbReference type="PROSITE" id="PS50164">
    <property type="entry name" value="GIY_YIG"/>
    <property type="match status" value="1"/>
</dbReference>
<dbReference type="InterPro" id="IPR013083">
    <property type="entry name" value="Znf_RING/FYVE/PHD"/>
</dbReference>
<evidence type="ECO:0000313" key="12">
    <source>
        <dbReference type="Proteomes" id="UP000594262"/>
    </source>
</evidence>